<keyword evidence="1 3" id="KW-0694">RNA-binding</keyword>
<dbReference type="PROSITE" id="PS50889">
    <property type="entry name" value="S4"/>
    <property type="match status" value="1"/>
</dbReference>
<evidence type="ECO:0000313" key="5">
    <source>
        <dbReference type="EMBL" id="EYR63320.1"/>
    </source>
</evidence>
<dbReference type="InterPro" id="IPR002877">
    <property type="entry name" value="RNA_MeTrfase_FtsJ_dom"/>
</dbReference>
<evidence type="ECO:0000256" key="2">
    <source>
        <dbReference type="ARBA" id="ARBA00029460"/>
    </source>
</evidence>
<evidence type="ECO:0000256" key="3">
    <source>
        <dbReference type="PROSITE-ProRule" id="PRU00182"/>
    </source>
</evidence>
<gene>
    <name evidence="5" type="ORF">N866_01430</name>
</gene>
<dbReference type="SUPFAM" id="SSF53335">
    <property type="entry name" value="S-adenosyl-L-methionine-dependent methyltransferases"/>
    <property type="match status" value="1"/>
</dbReference>
<dbReference type="SUPFAM" id="SSF55174">
    <property type="entry name" value="Alpha-L RNA-binding motif"/>
    <property type="match status" value="1"/>
</dbReference>
<dbReference type="SMART" id="SM00363">
    <property type="entry name" value="S4"/>
    <property type="match status" value="1"/>
</dbReference>
<dbReference type="Gene3D" id="3.10.290.10">
    <property type="entry name" value="RNA-binding S4 domain"/>
    <property type="match status" value="1"/>
</dbReference>
<dbReference type="AlphaFoldDB" id="A0A021VTD3"/>
<accession>A0A021VTD3</accession>
<organism evidence="5 6">
    <name type="scientific">Actinotalea ferrariae CF5-4</name>
    <dbReference type="NCBI Taxonomy" id="948458"/>
    <lineage>
        <taxon>Bacteria</taxon>
        <taxon>Bacillati</taxon>
        <taxon>Actinomycetota</taxon>
        <taxon>Actinomycetes</taxon>
        <taxon>Micrococcales</taxon>
        <taxon>Cellulomonadaceae</taxon>
        <taxon>Actinotalea</taxon>
    </lineage>
</organism>
<dbReference type="Proteomes" id="UP000019753">
    <property type="component" value="Unassembled WGS sequence"/>
</dbReference>
<dbReference type="PANTHER" id="PTHR32319:SF0">
    <property type="entry name" value="BACTERIAL HEMOLYSIN-LIKE PROTEIN"/>
    <property type="match status" value="1"/>
</dbReference>
<dbReference type="Pfam" id="PF01479">
    <property type="entry name" value="S4"/>
    <property type="match status" value="1"/>
</dbReference>
<dbReference type="GO" id="GO:0032259">
    <property type="term" value="P:methylation"/>
    <property type="evidence" value="ECO:0007669"/>
    <property type="project" value="InterPro"/>
</dbReference>
<dbReference type="EMBL" id="AXCW01000104">
    <property type="protein sequence ID" value="EYR63320.1"/>
    <property type="molecule type" value="Genomic_DNA"/>
</dbReference>
<dbReference type="OrthoDB" id="9784736at2"/>
<dbReference type="RefSeq" id="WP_081802553.1">
    <property type="nucleotide sequence ID" value="NZ_AXCW01000104.1"/>
</dbReference>
<feature type="domain" description="RNA-binding S4" evidence="4">
    <location>
        <begin position="4"/>
        <end position="69"/>
    </location>
</feature>
<dbReference type="InterPro" id="IPR047048">
    <property type="entry name" value="TlyA"/>
</dbReference>
<dbReference type="GO" id="GO:0003723">
    <property type="term" value="F:RNA binding"/>
    <property type="evidence" value="ECO:0007669"/>
    <property type="project" value="UniProtKB-KW"/>
</dbReference>
<evidence type="ECO:0000256" key="1">
    <source>
        <dbReference type="ARBA" id="ARBA00022884"/>
    </source>
</evidence>
<dbReference type="PANTHER" id="PTHR32319">
    <property type="entry name" value="BACTERIAL HEMOLYSIN-LIKE PROTEIN"/>
    <property type="match status" value="1"/>
</dbReference>
<protein>
    <submittedName>
        <fullName evidence="5">Hemolysin</fullName>
    </submittedName>
</protein>
<dbReference type="Pfam" id="PF01728">
    <property type="entry name" value="FtsJ"/>
    <property type="match status" value="1"/>
</dbReference>
<comment type="similarity">
    <text evidence="2">Belongs to the TlyA family.</text>
</comment>
<reference evidence="5 6" key="1">
    <citation type="submission" date="2014-01" db="EMBL/GenBank/DDBJ databases">
        <title>Actinotalea ferrariae CF5-4.</title>
        <authorList>
            <person name="Chen F."/>
            <person name="Li Y."/>
            <person name="Wang G."/>
        </authorList>
    </citation>
    <scope>NUCLEOTIDE SEQUENCE [LARGE SCALE GENOMIC DNA]</scope>
    <source>
        <strain evidence="5 6">CF5-4</strain>
    </source>
</reference>
<proteinExistence type="inferred from homology"/>
<sequence length="343" mass="34669">MTTARLDTELVRRGLARSRTRAAALVTGGLVTVDGCPVRRSAQPVPDTAEIVVTAGAQDDVSRGARKLAGALDDIARLAPGALDPNGARCLDAGASTGGFTQVLLRRGAAHVLAVDVGHGQLDPSIGADPRVTAVEGVNVRDLELGLVASGAAGDVPEHVGRPVDVVVADLSFISLRTVAAALVPAVRPGGQLLLLVKPQFEVGRERLGRGGVVESDALRAEAVTGVAETLVDLGVRLCGVVPSGLAGEAGNRELFLWGTRRVPEGAAVEGAAVEGAAMEGRAVEGAAVEGSAAIEGTTLSEGPGVAAWREDVRRAVVGGEPLLLGTPPVPCWARPAEGGGAR</sequence>
<dbReference type="Gene3D" id="3.40.50.150">
    <property type="entry name" value="Vaccinia Virus protein VP39"/>
    <property type="match status" value="1"/>
</dbReference>
<dbReference type="InterPro" id="IPR029063">
    <property type="entry name" value="SAM-dependent_MTases_sf"/>
</dbReference>
<keyword evidence="6" id="KW-1185">Reference proteome</keyword>
<dbReference type="GO" id="GO:0008168">
    <property type="term" value="F:methyltransferase activity"/>
    <property type="evidence" value="ECO:0007669"/>
    <property type="project" value="InterPro"/>
</dbReference>
<comment type="caution">
    <text evidence="5">The sequence shown here is derived from an EMBL/GenBank/DDBJ whole genome shotgun (WGS) entry which is preliminary data.</text>
</comment>
<dbReference type="InterPro" id="IPR036986">
    <property type="entry name" value="S4_RNA-bd_sf"/>
</dbReference>
<dbReference type="InterPro" id="IPR002942">
    <property type="entry name" value="S4_RNA-bd"/>
</dbReference>
<dbReference type="CDD" id="cd02440">
    <property type="entry name" value="AdoMet_MTases"/>
    <property type="match status" value="1"/>
</dbReference>
<evidence type="ECO:0000259" key="4">
    <source>
        <dbReference type="SMART" id="SM00363"/>
    </source>
</evidence>
<dbReference type="CDD" id="cd00165">
    <property type="entry name" value="S4"/>
    <property type="match status" value="1"/>
</dbReference>
<evidence type="ECO:0000313" key="6">
    <source>
        <dbReference type="Proteomes" id="UP000019753"/>
    </source>
</evidence>
<name>A0A021VTD3_9CELL</name>